<dbReference type="PROSITE" id="PS51384">
    <property type="entry name" value="FAD_FR"/>
    <property type="match status" value="1"/>
</dbReference>
<dbReference type="InterPro" id="IPR039374">
    <property type="entry name" value="SIP_fam"/>
</dbReference>
<dbReference type="InterPro" id="IPR017927">
    <property type="entry name" value="FAD-bd_FR_type"/>
</dbReference>
<dbReference type="InterPro" id="IPR007037">
    <property type="entry name" value="SIP_rossman_dom"/>
</dbReference>
<dbReference type="Gene3D" id="3.40.50.80">
    <property type="entry name" value="Nucleotide-binding domain of ferredoxin-NADP reductase (FNR) module"/>
    <property type="match status" value="1"/>
</dbReference>
<dbReference type="InterPro" id="IPR013113">
    <property type="entry name" value="SIP_FAD-bd"/>
</dbReference>
<protein>
    <submittedName>
        <fullName evidence="2">NADPH-dependent ferric siderophore reductase</fullName>
    </submittedName>
</protein>
<dbReference type="PANTHER" id="PTHR30157">
    <property type="entry name" value="FERRIC REDUCTASE, NADPH-DEPENDENT"/>
    <property type="match status" value="1"/>
</dbReference>
<dbReference type="PANTHER" id="PTHR30157:SF0">
    <property type="entry name" value="NADPH-DEPENDENT FERRIC-CHELATE REDUCTASE"/>
    <property type="match status" value="1"/>
</dbReference>
<organism evidence="2 3">
    <name type="scientific">Ilumatobacter fluminis</name>
    <dbReference type="NCBI Taxonomy" id="467091"/>
    <lineage>
        <taxon>Bacteria</taxon>
        <taxon>Bacillati</taxon>
        <taxon>Actinomycetota</taxon>
        <taxon>Acidimicrobiia</taxon>
        <taxon>Acidimicrobiales</taxon>
        <taxon>Ilumatobacteraceae</taxon>
        <taxon>Ilumatobacter</taxon>
    </lineage>
</organism>
<feature type="domain" description="FAD-binding FR-type" evidence="1">
    <location>
        <begin position="1"/>
        <end position="125"/>
    </location>
</feature>
<dbReference type="SUPFAM" id="SSF63380">
    <property type="entry name" value="Riboflavin synthase domain-like"/>
    <property type="match status" value="1"/>
</dbReference>
<reference evidence="2 3" key="1">
    <citation type="submission" date="2019-03" db="EMBL/GenBank/DDBJ databases">
        <title>Sequencing the genomes of 1000 actinobacteria strains.</title>
        <authorList>
            <person name="Klenk H.-P."/>
        </authorList>
    </citation>
    <scope>NUCLEOTIDE SEQUENCE [LARGE SCALE GENOMIC DNA]</scope>
    <source>
        <strain evidence="2 3">DSM 18936</strain>
    </source>
</reference>
<dbReference type="CDD" id="cd06193">
    <property type="entry name" value="siderophore_interacting"/>
    <property type="match status" value="1"/>
</dbReference>
<proteinExistence type="predicted"/>
<dbReference type="InterPro" id="IPR039261">
    <property type="entry name" value="FNR_nucleotide-bd"/>
</dbReference>
<comment type="caution">
    <text evidence="2">The sequence shown here is derived from an EMBL/GenBank/DDBJ whole genome shotgun (WGS) entry which is preliminary data.</text>
</comment>
<dbReference type="AlphaFoldDB" id="A0A4V3EJD3"/>
<sequence length="266" mass="29393">MSEQYGTVVAVERLTPTMVRIVFGGAGLADFEPTEHTDQYVNALFVPDGAPYSVPFEADEVKDLDPALKPKGRRYTIRAWDPERRHVTIDFVAHGDVGYAGRWAQNAQVGDRLQMIGPSGGYRPNLDADWHLLVGDESALPAIAASLDVLPAGRRVIVLGVVDGPAHELVLDSAADVDVRWCHRSNDVSAEQRLVDEIAALEWAGDVDIFVHGEAAEVRAVRRFLVAERDVDRAGCSISPYWRRGKDDEGWREIKRQWIADDLAGV</sequence>
<accession>A0A4V3EJD3</accession>
<keyword evidence="3" id="KW-1185">Reference proteome</keyword>
<dbReference type="EMBL" id="SOAU01000001">
    <property type="protein sequence ID" value="TDT17938.1"/>
    <property type="molecule type" value="Genomic_DNA"/>
</dbReference>
<gene>
    <name evidence="2" type="ORF">BDK89_3551</name>
</gene>
<evidence type="ECO:0000313" key="3">
    <source>
        <dbReference type="Proteomes" id="UP000294558"/>
    </source>
</evidence>
<name>A0A4V3EJD3_9ACTN</name>
<dbReference type="InterPro" id="IPR017938">
    <property type="entry name" value="Riboflavin_synthase-like_b-brl"/>
</dbReference>
<dbReference type="OrthoDB" id="9814826at2"/>
<dbReference type="RefSeq" id="WP_133870189.1">
    <property type="nucleotide sequence ID" value="NZ_SOAU01000001.1"/>
</dbReference>
<evidence type="ECO:0000313" key="2">
    <source>
        <dbReference type="EMBL" id="TDT17938.1"/>
    </source>
</evidence>
<evidence type="ECO:0000259" key="1">
    <source>
        <dbReference type="PROSITE" id="PS51384"/>
    </source>
</evidence>
<dbReference type="Pfam" id="PF08021">
    <property type="entry name" value="FAD_binding_9"/>
    <property type="match status" value="1"/>
</dbReference>
<dbReference type="GO" id="GO:0016491">
    <property type="term" value="F:oxidoreductase activity"/>
    <property type="evidence" value="ECO:0007669"/>
    <property type="project" value="InterPro"/>
</dbReference>
<dbReference type="Pfam" id="PF04954">
    <property type="entry name" value="SIP"/>
    <property type="match status" value="1"/>
</dbReference>
<dbReference type="Gene3D" id="2.40.30.10">
    <property type="entry name" value="Translation factors"/>
    <property type="match status" value="1"/>
</dbReference>
<dbReference type="Proteomes" id="UP000294558">
    <property type="component" value="Unassembled WGS sequence"/>
</dbReference>